<evidence type="ECO:0000256" key="2">
    <source>
        <dbReference type="ARBA" id="ARBA00006228"/>
    </source>
</evidence>
<proteinExistence type="inferred from homology"/>
<evidence type="ECO:0000313" key="10">
    <source>
        <dbReference type="Proteomes" id="UP000220102"/>
    </source>
</evidence>
<evidence type="ECO:0000256" key="4">
    <source>
        <dbReference type="ARBA" id="ARBA00022692"/>
    </source>
</evidence>
<keyword evidence="5 7" id="KW-1133">Transmembrane helix</keyword>
<sequence>MNLFFLNLALAAAWAAVNGSFSAATLAVGFVLGYLVVLIARPVLGPSAYYWGLWRVLAFLTYYVWELVWSSIRVAIDVLNPRLKVRPAVVRVPLIIRSDVEVTLLANLISLTPGTLSLDVEGGNTALYIHAMDVDEPDRLRQEIRDRLERRVVSLTSPR</sequence>
<dbReference type="Pfam" id="PF01899">
    <property type="entry name" value="MNHE"/>
    <property type="match status" value="1"/>
</dbReference>
<dbReference type="PANTHER" id="PTHR34584:SF1">
    <property type="entry name" value="NA(+)_H(+) ANTIPORTER SUBUNIT E1"/>
    <property type="match status" value="1"/>
</dbReference>
<dbReference type="Proteomes" id="UP000220102">
    <property type="component" value="Unassembled WGS sequence"/>
</dbReference>
<evidence type="ECO:0000313" key="9">
    <source>
        <dbReference type="EMBL" id="PEN14841.1"/>
    </source>
</evidence>
<dbReference type="AlphaFoldDB" id="A0A2A8D1S6"/>
<keyword evidence="4 7" id="KW-0812">Transmembrane</keyword>
<dbReference type="GO" id="GO:0008324">
    <property type="term" value="F:monoatomic cation transmembrane transporter activity"/>
    <property type="evidence" value="ECO:0007669"/>
    <property type="project" value="InterPro"/>
</dbReference>
<evidence type="ECO:0000256" key="3">
    <source>
        <dbReference type="ARBA" id="ARBA00022475"/>
    </source>
</evidence>
<dbReference type="PIRSF" id="PIRSF019239">
    <property type="entry name" value="MrpE"/>
    <property type="match status" value="1"/>
</dbReference>
<keyword evidence="6 7" id="KW-0472">Membrane</keyword>
<evidence type="ECO:0000256" key="6">
    <source>
        <dbReference type="ARBA" id="ARBA00023136"/>
    </source>
</evidence>
<name>A0A2A8D1S6_9BACT</name>
<feature type="signal peptide" evidence="8">
    <location>
        <begin position="1"/>
        <end position="23"/>
    </location>
</feature>
<evidence type="ECO:0000256" key="1">
    <source>
        <dbReference type="ARBA" id="ARBA00004651"/>
    </source>
</evidence>
<feature type="transmembrane region" description="Helical" evidence="7">
    <location>
        <begin position="25"/>
        <end position="44"/>
    </location>
</feature>
<dbReference type="RefSeq" id="WP_098073738.1">
    <property type="nucleotide sequence ID" value="NZ_PDEQ01000001.1"/>
</dbReference>
<evidence type="ECO:0000256" key="5">
    <source>
        <dbReference type="ARBA" id="ARBA00022989"/>
    </source>
</evidence>
<comment type="caution">
    <text evidence="9">The sequence shown here is derived from an EMBL/GenBank/DDBJ whole genome shotgun (WGS) entry which is preliminary data.</text>
</comment>
<reference evidence="9 10" key="1">
    <citation type="submission" date="2017-10" db="EMBL/GenBank/DDBJ databases">
        <title>Draft genome of Longibacter Salinarum.</title>
        <authorList>
            <person name="Goh K.M."/>
            <person name="Shamsir M.S."/>
            <person name="Lim S.W."/>
        </authorList>
    </citation>
    <scope>NUCLEOTIDE SEQUENCE [LARGE SCALE GENOMIC DNA]</scope>
    <source>
        <strain evidence="9 10">KCTC 52045</strain>
    </source>
</reference>
<keyword evidence="8" id="KW-0732">Signal</keyword>
<feature type="chain" id="PRO_5012563543" evidence="8">
    <location>
        <begin position="24"/>
        <end position="159"/>
    </location>
</feature>
<evidence type="ECO:0000256" key="8">
    <source>
        <dbReference type="SAM" id="SignalP"/>
    </source>
</evidence>
<comment type="subcellular location">
    <subcellularLocation>
        <location evidence="1">Cell membrane</location>
        <topology evidence="1">Multi-pass membrane protein</topology>
    </subcellularLocation>
</comment>
<dbReference type="EMBL" id="PDEQ01000001">
    <property type="protein sequence ID" value="PEN14841.1"/>
    <property type="molecule type" value="Genomic_DNA"/>
</dbReference>
<dbReference type="OrthoDB" id="9800498at2"/>
<comment type="similarity">
    <text evidence="2">Belongs to the CPA3 antiporters (TC 2.A.63) subunit E family.</text>
</comment>
<protein>
    <submittedName>
        <fullName evidence="9">Sodium:proton antiporter</fullName>
    </submittedName>
</protein>
<dbReference type="InterPro" id="IPR002758">
    <property type="entry name" value="Cation_antiport_E"/>
</dbReference>
<keyword evidence="10" id="KW-1185">Reference proteome</keyword>
<evidence type="ECO:0000256" key="7">
    <source>
        <dbReference type="SAM" id="Phobius"/>
    </source>
</evidence>
<organism evidence="9 10">
    <name type="scientific">Longibacter salinarum</name>
    <dbReference type="NCBI Taxonomy" id="1850348"/>
    <lineage>
        <taxon>Bacteria</taxon>
        <taxon>Pseudomonadati</taxon>
        <taxon>Rhodothermota</taxon>
        <taxon>Rhodothermia</taxon>
        <taxon>Rhodothermales</taxon>
        <taxon>Salisaetaceae</taxon>
        <taxon>Longibacter</taxon>
    </lineage>
</organism>
<dbReference type="GO" id="GO:0005886">
    <property type="term" value="C:plasma membrane"/>
    <property type="evidence" value="ECO:0007669"/>
    <property type="project" value="UniProtKB-SubCell"/>
</dbReference>
<accession>A0A2A8D1S6</accession>
<feature type="transmembrane region" description="Helical" evidence="7">
    <location>
        <begin position="56"/>
        <end position="76"/>
    </location>
</feature>
<keyword evidence="3" id="KW-1003">Cell membrane</keyword>
<gene>
    <name evidence="9" type="ORF">CRI94_00660</name>
</gene>
<dbReference type="PANTHER" id="PTHR34584">
    <property type="entry name" value="NA(+)/H(+) ANTIPORTER SUBUNIT E1"/>
    <property type="match status" value="1"/>
</dbReference>